<dbReference type="Pfam" id="PF15919">
    <property type="entry name" value="HicB_lk_antitox"/>
    <property type="match status" value="1"/>
</dbReference>
<dbReference type="InterPro" id="IPR031807">
    <property type="entry name" value="HicB-like"/>
</dbReference>
<dbReference type="AlphaFoldDB" id="A0AA42S2G0"/>
<evidence type="ECO:0000259" key="1">
    <source>
        <dbReference type="Pfam" id="PF15919"/>
    </source>
</evidence>
<evidence type="ECO:0000313" key="2">
    <source>
        <dbReference type="EMBL" id="MDH0737017.1"/>
    </source>
</evidence>
<protein>
    <submittedName>
        <fullName evidence="2">Type II toxin-antitoxin system HicB family antitoxin</fullName>
    </submittedName>
</protein>
<accession>A0AA42S2G0</accession>
<dbReference type="Proteomes" id="UP001161094">
    <property type="component" value="Unassembled WGS sequence"/>
</dbReference>
<dbReference type="RefSeq" id="WP_279995599.1">
    <property type="nucleotide sequence ID" value="NZ_JAOCDZ010000009.1"/>
</dbReference>
<evidence type="ECO:0000313" key="3">
    <source>
        <dbReference type="Proteomes" id="UP001161094"/>
    </source>
</evidence>
<name>A0AA42S2G0_9BURK</name>
<gene>
    <name evidence="2" type="ORF">N5D93_14475</name>
</gene>
<feature type="domain" description="HicB-like antitoxin of toxin-antitoxin system" evidence="1">
    <location>
        <begin position="28"/>
        <end position="111"/>
    </location>
</feature>
<dbReference type="Gene3D" id="3.30.160.250">
    <property type="match status" value="1"/>
</dbReference>
<sequence>MNRGVTVQDLQASRLEVSANGQENQVLYPIYVHKEKGSVYGASFPDFLGCHAAASTLQQLTAAAQEAVEAHLFGETAPIAPPSSVNDWMQQTEFQDGFWMHVDIDLSTVNASRHSWPTA</sequence>
<reference evidence="2" key="1">
    <citation type="submission" date="2022-09" db="EMBL/GenBank/DDBJ databases">
        <title>Intensive care unit water sources are persistently colonized with multi-drug resistant bacteria and are the site of extensive horizontal gene transfer of antibiotic resistance genes.</title>
        <authorList>
            <person name="Diorio-Toth L."/>
        </authorList>
    </citation>
    <scope>NUCLEOTIDE SEQUENCE</scope>
    <source>
        <strain evidence="2">GD03843</strain>
    </source>
</reference>
<dbReference type="InterPro" id="IPR035069">
    <property type="entry name" value="TTHA1013/TTHA0281-like"/>
</dbReference>
<dbReference type="EMBL" id="JAOCDZ010000009">
    <property type="protein sequence ID" value="MDH0737017.1"/>
    <property type="molecule type" value="Genomic_DNA"/>
</dbReference>
<dbReference type="SUPFAM" id="SSF143100">
    <property type="entry name" value="TTHA1013/TTHA0281-like"/>
    <property type="match status" value="1"/>
</dbReference>
<organism evidence="2 3">
    <name type="scientific">Achromobacter spanius</name>
    <dbReference type="NCBI Taxonomy" id="217203"/>
    <lineage>
        <taxon>Bacteria</taxon>
        <taxon>Pseudomonadati</taxon>
        <taxon>Pseudomonadota</taxon>
        <taxon>Betaproteobacteria</taxon>
        <taxon>Burkholderiales</taxon>
        <taxon>Alcaligenaceae</taxon>
        <taxon>Achromobacter</taxon>
    </lineage>
</organism>
<proteinExistence type="predicted"/>
<comment type="caution">
    <text evidence="2">The sequence shown here is derived from an EMBL/GenBank/DDBJ whole genome shotgun (WGS) entry which is preliminary data.</text>
</comment>